<gene>
    <name evidence="3" type="ORF">Pfra01_000936700</name>
</gene>
<name>A0A9W6XBX1_9STRA</name>
<feature type="compositionally biased region" description="Basic and acidic residues" evidence="1">
    <location>
        <begin position="222"/>
        <end position="234"/>
    </location>
</feature>
<evidence type="ECO:0000313" key="4">
    <source>
        <dbReference type="Proteomes" id="UP001165121"/>
    </source>
</evidence>
<dbReference type="InterPro" id="IPR057670">
    <property type="entry name" value="SH3_retrovirus"/>
</dbReference>
<comment type="caution">
    <text evidence="3">The sequence shown here is derived from an EMBL/GenBank/DDBJ whole genome shotgun (WGS) entry which is preliminary data.</text>
</comment>
<evidence type="ECO:0000259" key="2">
    <source>
        <dbReference type="Pfam" id="PF25597"/>
    </source>
</evidence>
<feature type="domain" description="Retroviral polymerase SH3-like" evidence="2">
    <location>
        <begin position="1"/>
        <end position="43"/>
    </location>
</feature>
<evidence type="ECO:0000313" key="3">
    <source>
        <dbReference type="EMBL" id="GMF35416.1"/>
    </source>
</evidence>
<dbReference type="OrthoDB" id="143671at2759"/>
<dbReference type="Proteomes" id="UP001165121">
    <property type="component" value="Unassembled WGS sequence"/>
</dbReference>
<protein>
    <submittedName>
        <fullName evidence="3">Unnamed protein product</fullName>
    </submittedName>
</protein>
<evidence type="ECO:0000256" key="1">
    <source>
        <dbReference type="SAM" id="MobiDB-lite"/>
    </source>
</evidence>
<dbReference type="Pfam" id="PF25597">
    <property type="entry name" value="SH3_retrovirus"/>
    <property type="match status" value="1"/>
</dbReference>
<sequence>MDARVKEALFVGYSRERRGYRLLDSKTNRSFYSHTVVFYETKPGRILLKEDMATPYVPTAEYLDIDDATMQNIPSLLEELQSDEIHELKCRTGGAGEGPVKSEVSEEERVQQIERSLSETKASRKREKVANTQVPHKKACTEGQTKKNDAASPKPNMNTPIQMKRKRARRKKRSSERCATLPNDSLNSGRCMTPTVQQDDKNEKVQRSSTRKPGDIATTTNEKLDAGGDSRMEDVTVSDQ</sequence>
<keyword evidence="4" id="KW-1185">Reference proteome</keyword>
<dbReference type="EMBL" id="BSXT01000870">
    <property type="protein sequence ID" value="GMF35416.1"/>
    <property type="molecule type" value="Genomic_DNA"/>
</dbReference>
<feature type="compositionally biased region" description="Polar residues" evidence="1">
    <location>
        <begin position="182"/>
        <end position="197"/>
    </location>
</feature>
<organism evidence="3 4">
    <name type="scientific">Phytophthora fragariaefolia</name>
    <dbReference type="NCBI Taxonomy" id="1490495"/>
    <lineage>
        <taxon>Eukaryota</taxon>
        <taxon>Sar</taxon>
        <taxon>Stramenopiles</taxon>
        <taxon>Oomycota</taxon>
        <taxon>Peronosporomycetes</taxon>
        <taxon>Peronosporales</taxon>
        <taxon>Peronosporaceae</taxon>
        <taxon>Phytophthora</taxon>
    </lineage>
</organism>
<proteinExistence type="predicted"/>
<accession>A0A9W6XBX1</accession>
<reference evidence="3" key="1">
    <citation type="submission" date="2023-04" db="EMBL/GenBank/DDBJ databases">
        <title>Phytophthora fragariaefolia NBRC 109709.</title>
        <authorList>
            <person name="Ichikawa N."/>
            <person name="Sato H."/>
            <person name="Tonouchi N."/>
        </authorList>
    </citation>
    <scope>NUCLEOTIDE SEQUENCE</scope>
    <source>
        <strain evidence="3">NBRC 109709</strain>
    </source>
</reference>
<feature type="region of interest" description="Disordered" evidence="1">
    <location>
        <begin position="114"/>
        <end position="240"/>
    </location>
</feature>
<dbReference type="AlphaFoldDB" id="A0A9W6XBX1"/>
<feature type="compositionally biased region" description="Basic residues" evidence="1">
    <location>
        <begin position="163"/>
        <end position="174"/>
    </location>
</feature>